<evidence type="ECO:0000313" key="3">
    <source>
        <dbReference type="Proteomes" id="UP000252519"/>
    </source>
</evidence>
<accession>A0A368G3C4</accession>
<proteinExistence type="predicted"/>
<dbReference type="Proteomes" id="UP000252519">
    <property type="component" value="Unassembled WGS sequence"/>
</dbReference>
<name>A0A368G3C4_ANCCA</name>
<keyword evidence="3" id="KW-1185">Reference proteome</keyword>
<reference evidence="2 3" key="1">
    <citation type="submission" date="2014-10" db="EMBL/GenBank/DDBJ databases">
        <title>Draft genome of the hookworm Ancylostoma caninum.</title>
        <authorList>
            <person name="Mitreva M."/>
        </authorList>
    </citation>
    <scope>NUCLEOTIDE SEQUENCE [LARGE SCALE GENOMIC DNA]</scope>
    <source>
        <strain evidence="2 3">Baltimore</strain>
    </source>
</reference>
<sequence length="219" mass="24453">MSPNLAEKPHDLCSCSNLSYSTNFDRSLVFAGSSGADAINSVNVIDDDPLVTVSAGGRRKPLKYFNGQLREKRNLDKEEPEPARLHFSITTPTTSTACSTKKSKQTNRRGILIDKEDYSGSEETDDSEEIIEEDSDCESTENSRRATLGDFLTTVERAPPAEKRRTDSRIPEETRTKKQLLTMPASLVDISEATNAPHIFEIFEITTPKMSRDEFEQEA</sequence>
<gene>
    <name evidence="2" type="ORF">ANCCAN_16303</name>
</gene>
<organism evidence="2 3">
    <name type="scientific">Ancylostoma caninum</name>
    <name type="common">Dog hookworm</name>
    <dbReference type="NCBI Taxonomy" id="29170"/>
    <lineage>
        <taxon>Eukaryota</taxon>
        <taxon>Metazoa</taxon>
        <taxon>Ecdysozoa</taxon>
        <taxon>Nematoda</taxon>
        <taxon>Chromadorea</taxon>
        <taxon>Rhabditida</taxon>
        <taxon>Rhabditina</taxon>
        <taxon>Rhabditomorpha</taxon>
        <taxon>Strongyloidea</taxon>
        <taxon>Ancylostomatidae</taxon>
        <taxon>Ancylostomatinae</taxon>
        <taxon>Ancylostoma</taxon>
    </lineage>
</organism>
<evidence type="ECO:0000256" key="1">
    <source>
        <dbReference type="SAM" id="MobiDB-lite"/>
    </source>
</evidence>
<feature type="region of interest" description="Disordered" evidence="1">
    <location>
        <begin position="158"/>
        <end position="178"/>
    </location>
</feature>
<dbReference type="EMBL" id="JOJR01000442">
    <property type="protein sequence ID" value="RCN37789.1"/>
    <property type="molecule type" value="Genomic_DNA"/>
</dbReference>
<feature type="compositionally biased region" description="Basic and acidic residues" evidence="1">
    <location>
        <begin position="159"/>
        <end position="176"/>
    </location>
</feature>
<comment type="caution">
    <text evidence="2">The sequence shown here is derived from an EMBL/GenBank/DDBJ whole genome shotgun (WGS) entry which is preliminary data.</text>
</comment>
<evidence type="ECO:0000313" key="2">
    <source>
        <dbReference type="EMBL" id="RCN37789.1"/>
    </source>
</evidence>
<protein>
    <submittedName>
        <fullName evidence="2">Uncharacterized protein</fullName>
    </submittedName>
</protein>
<dbReference type="AlphaFoldDB" id="A0A368G3C4"/>